<dbReference type="AlphaFoldDB" id="A0A8T0XIS3"/>
<feature type="signal peptide" evidence="1">
    <location>
        <begin position="1"/>
        <end position="25"/>
    </location>
</feature>
<dbReference type="PANTHER" id="PTHR35547">
    <property type="entry name" value="OS06G0249350 PROTEIN-RELATED"/>
    <property type="match status" value="1"/>
</dbReference>
<reference evidence="2 3" key="1">
    <citation type="submission" date="2020-05" db="EMBL/GenBank/DDBJ databases">
        <title>WGS assembly of Panicum virgatum.</title>
        <authorList>
            <person name="Lovell J.T."/>
            <person name="Jenkins J."/>
            <person name="Shu S."/>
            <person name="Juenger T.E."/>
            <person name="Schmutz J."/>
        </authorList>
    </citation>
    <scope>NUCLEOTIDE SEQUENCE [LARGE SCALE GENOMIC DNA]</scope>
    <source>
        <strain evidence="3">cv. AP13</strain>
    </source>
</reference>
<gene>
    <name evidence="2" type="ORF">PVAP13_1KG503300</name>
</gene>
<name>A0A8T0XIS3_PANVG</name>
<keyword evidence="1" id="KW-0732">Signal</keyword>
<comment type="caution">
    <text evidence="2">The sequence shown here is derived from an EMBL/GenBank/DDBJ whole genome shotgun (WGS) entry which is preliminary data.</text>
</comment>
<evidence type="ECO:0000313" key="3">
    <source>
        <dbReference type="Proteomes" id="UP000823388"/>
    </source>
</evidence>
<proteinExistence type="predicted"/>
<dbReference type="PANTHER" id="PTHR35547:SF1">
    <property type="entry name" value="OS02G0737401 PROTEIN"/>
    <property type="match status" value="1"/>
</dbReference>
<evidence type="ECO:0000313" key="2">
    <source>
        <dbReference type="EMBL" id="KAG2661402.1"/>
    </source>
</evidence>
<evidence type="ECO:0000256" key="1">
    <source>
        <dbReference type="SAM" id="SignalP"/>
    </source>
</evidence>
<protein>
    <submittedName>
        <fullName evidence="2">Uncharacterized protein</fullName>
    </submittedName>
</protein>
<sequence>MAALRNLVLPVIMLAMAFCMMLGEARPLVGEELSGEATAGESVIRFIRQLYWQRLSGPGASCSTWDPNNGCP</sequence>
<organism evidence="2 3">
    <name type="scientific">Panicum virgatum</name>
    <name type="common">Blackwell switchgrass</name>
    <dbReference type="NCBI Taxonomy" id="38727"/>
    <lineage>
        <taxon>Eukaryota</taxon>
        <taxon>Viridiplantae</taxon>
        <taxon>Streptophyta</taxon>
        <taxon>Embryophyta</taxon>
        <taxon>Tracheophyta</taxon>
        <taxon>Spermatophyta</taxon>
        <taxon>Magnoliopsida</taxon>
        <taxon>Liliopsida</taxon>
        <taxon>Poales</taxon>
        <taxon>Poaceae</taxon>
        <taxon>PACMAD clade</taxon>
        <taxon>Panicoideae</taxon>
        <taxon>Panicodae</taxon>
        <taxon>Paniceae</taxon>
        <taxon>Panicinae</taxon>
        <taxon>Panicum</taxon>
        <taxon>Panicum sect. Hiantes</taxon>
    </lineage>
</organism>
<dbReference type="EMBL" id="CM029037">
    <property type="protein sequence ID" value="KAG2661402.1"/>
    <property type="molecule type" value="Genomic_DNA"/>
</dbReference>
<accession>A0A8T0XIS3</accession>
<feature type="chain" id="PRO_5035760387" evidence="1">
    <location>
        <begin position="26"/>
        <end position="72"/>
    </location>
</feature>
<keyword evidence="3" id="KW-1185">Reference proteome</keyword>
<dbReference type="Proteomes" id="UP000823388">
    <property type="component" value="Chromosome 1K"/>
</dbReference>